<name>A0A5B7DE38_PORTR</name>
<proteinExistence type="predicted"/>
<dbReference type="AlphaFoldDB" id="A0A5B7DE38"/>
<sequence>MSAGAVRTPVPDSSVTCSTTSSNIHINEFVVSRVVAHADIGCGLGESTPEVLLGLPNQAPLPVCS</sequence>
<evidence type="ECO:0000313" key="2">
    <source>
        <dbReference type="Proteomes" id="UP000324222"/>
    </source>
</evidence>
<dbReference type="EMBL" id="VSRR010000761">
    <property type="protein sequence ID" value="MPC19335.1"/>
    <property type="molecule type" value="Genomic_DNA"/>
</dbReference>
<reference evidence="1 2" key="1">
    <citation type="submission" date="2019-05" db="EMBL/GenBank/DDBJ databases">
        <title>Another draft genome of Portunus trituberculatus and its Hox gene families provides insights of decapod evolution.</title>
        <authorList>
            <person name="Jeong J.-H."/>
            <person name="Song I."/>
            <person name="Kim S."/>
            <person name="Choi T."/>
            <person name="Kim D."/>
            <person name="Ryu S."/>
            <person name="Kim W."/>
        </authorList>
    </citation>
    <scope>NUCLEOTIDE SEQUENCE [LARGE SCALE GENOMIC DNA]</scope>
    <source>
        <tissue evidence="1">Muscle</tissue>
    </source>
</reference>
<keyword evidence="2" id="KW-1185">Reference proteome</keyword>
<protein>
    <submittedName>
        <fullName evidence="1">Uncharacterized protein</fullName>
    </submittedName>
</protein>
<organism evidence="1 2">
    <name type="scientific">Portunus trituberculatus</name>
    <name type="common">Swimming crab</name>
    <name type="synonym">Neptunus trituberculatus</name>
    <dbReference type="NCBI Taxonomy" id="210409"/>
    <lineage>
        <taxon>Eukaryota</taxon>
        <taxon>Metazoa</taxon>
        <taxon>Ecdysozoa</taxon>
        <taxon>Arthropoda</taxon>
        <taxon>Crustacea</taxon>
        <taxon>Multicrustacea</taxon>
        <taxon>Malacostraca</taxon>
        <taxon>Eumalacostraca</taxon>
        <taxon>Eucarida</taxon>
        <taxon>Decapoda</taxon>
        <taxon>Pleocyemata</taxon>
        <taxon>Brachyura</taxon>
        <taxon>Eubrachyura</taxon>
        <taxon>Portunoidea</taxon>
        <taxon>Portunidae</taxon>
        <taxon>Portuninae</taxon>
        <taxon>Portunus</taxon>
    </lineage>
</organism>
<comment type="caution">
    <text evidence="1">The sequence shown here is derived from an EMBL/GenBank/DDBJ whole genome shotgun (WGS) entry which is preliminary data.</text>
</comment>
<dbReference type="Proteomes" id="UP000324222">
    <property type="component" value="Unassembled WGS sequence"/>
</dbReference>
<gene>
    <name evidence="1" type="ORF">E2C01_012248</name>
</gene>
<evidence type="ECO:0000313" key="1">
    <source>
        <dbReference type="EMBL" id="MPC19335.1"/>
    </source>
</evidence>
<accession>A0A5B7DE38</accession>